<proteinExistence type="predicted"/>
<dbReference type="SUPFAM" id="SSF55486">
    <property type="entry name" value="Metalloproteases ('zincins'), catalytic domain"/>
    <property type="match status" value="1"/>
</dbReference>
<keyword evidence="5" id="KW-1185">Reference proteome</keyword>
<dbReference type="Gene3D" id="1.25.40.10">
    <property type="entry name" value="Tetratricopeptide repeat domain"/>
    <property type="match status" value="2"/>
</dbReference>
<evidence type="ECO:0000256" key="2">
    <source>
        <dbReference type="ARBA" id="ARBA00022803"/>
    </source>
</evidence>
<evidence type="ECO:0000313" key="4">
    <source>
        <dbReference type="EMBL" id="AEP12034.1"/>
    </source>
</evidence>
<dbReference type="PANTHER" id="PTHR45586">
    <property type="entry name" value="TPR REPEAT-CONTAINING PROTEIN PA4667"/>
    <property type="match status" value="1"/>
</dbReference>
<protein>
    <submittedName>
        <fullName evidence="4">Tetratricopeptide repeat protein</fullName>
    </submittedName>
</protein>
<dbReference type="GO" id="GO:0008237">
    <property type="term" value="F:metallopeptidase activity"/>
    <property type="evidence" value="ECO:0007669"/>
    <property type="project" value="InterPro"/>
</dbReference>
<gene>
    <name evidence="4" type="ordered locus">Cabther_A1282</name>
</gene>
<keyword evidence="2 3" id="KW-0802">TPR repeat</keyword>
<reference evidence="4 5" key="1">
    <citation type="journal article" date="2012" name="Environ. Microbiol.">
        <title>Complete genome of Candidatus Chloracidobacterium thermophilum, a chlorophyll-based photoheterotroph belonging to the phylum Acidobacteria.</title>
        <authorList>
            <person name="Garcia Costas A.M."/>
            <person name="Liu Z."/>
            <person name="Tomsho L.P."/>
            <person name="Schuster S.C."/>
            <person name="Ward D.M."/>
            <person name="Bryant D.A."/>
        </authorList>
    </citation>
    <scope>NUCLEOTIDE SEQUENCE [LARGE SCALE GENOMIC DNA]</scope>
    <source>
        <strain evidence="4 5">B</strain>
    </source>
</reference>
<dbReference type="EMBL" id="CP002514">
    <property type="protein sequence ID" value="AEP12034.1"/>
    <property type="molecule type" value="Genomic_DNA"/>
</dbReference>
<dbReference type="SMART" id="SM00028">
    <property type="entry name" value="TPR"/>
    <property type="match status" value="4"/>
</dbReference>
<dbReference type="PROSITE" id="PS50005">
    <property type="entry name" value="TPR"/>
    <property type="match status" value="2"/>
</dbReference>
<dbReference type="Gene3D" id="3.40.390.10">
    <property type="entry name" value="Collagenase (Catalytic Domain)"/>
    <property type="match status" value="1"/>
</dbReference>
<feature type="repeat" description="TPR" evidence="3">
    <location>
        <begin position="240"/>
        <end position="273"/>
    </location>
</feature>
<dbReference type="InterPro" id="IPR011990">
    <property type="entry name" value="TPR-like_helical_dom_sf"/>
</dbReference>
<name>G2LEQ1_CHLTF</name>
<dbReference type="Proteomes" id="UP000006791">
    <property type="component" value="Chromosome 1"/>
</dbReference>
<dbReference type="InterPro" id="IPR024079">
    <property type="entry name" value="MetalloPept_cat_dom_sf"/>
</dbReference>
<keyword evidence="1" id="KW-0677">Repeat</keyword>
<evidence type="ECO:0000256" key="3">
    <source>
        <dbReference type="PROSITE-ProRule" id="PRU00339"/>
    </source>
</evidence>
<dbReference type="STRING" id="981222.Cabther_A1282"/>
<organism evidence="4 5">
    <name type="scientific">Chloracidobacterium thermophilum (strain B)</name>
    <dbReference type="NCBI Taxonomy" id="981222"/>
    <lineage>
        <taxon>Bacteria</taxon>
        <taxon>Pseudomonadati</taxon>
        <taxon>Acidobacteriota</taxon>
        <taxon>Terriglobia</taxon>
        <taxon>Terriglobales</taxon>
        <taxon>Acidobacteriaceae</taxon>
        <taxon>Chloracidobacterium</taxon>
    </lineage>
</organism>
<dbReference type="InterPro" id="IPR019734">
    <property type="entry name" value="TPR_rpt"/>
</dbReference>
<dbReference type="PANTHER" id="PTHR45586:SF1">
    <property type="entry name" value="LIPOPOLYSACCHARIDE ASSEMBLY PROTEIN B"/>
    <property type="match status" value="1"/>
</dbReference>
<evidence type="ECO:0000256" key="1">
    <source>
        <dbReference type="ARBA" id="ARBA00022737"/>
    </source>
</evidence>
<dbReference type="InterPro" id="IPR051012">
    <property type="entry name" value="CellSynth/LPSAsmb/PSIAsmb"/>
</dbReference>
<feature type="repeat" description="TPR" evidence="3">
    <location>
        <begin position="81"/>
        <end position="114"/>
    </location>
</feature>
<dbReference type="HOGENOM" id="CLU_494091_0_0_0"/>
<accession>G2LEQ1</accession>
<dbReference type="Pfam" id="PF14559">
    <property type="entry name" value="TPR_19"/>
    <property type="match status" value="1"/>
</dbReference>
<sequence>MKPAAVLAHAQTQRRHSRRSYLWVWLLAGLILAVGRAQAGEPTSAAELLAAAQSSRQAHAYAIAVRYAEQAAQTGEGAIQADALAEMGLIYLTAECLEPATRYFQELSRRFPEDDRGPAGLAAVALAAGQLDDCEQQLADLLVRYPDAVSVHILGARLFIERNRAAEARRHAERAVALAPNYPDALAVLCAVRVMERKPSEVRQLAERILELQPDNIRVRRTYSQYIRSRKAHRLPSPAARAAYASGQAARQRQDIESACRYFDQALEHDPTFFAALLSRAALALEREELDRAEELARRALVLDAEHPLPHLQLSLVNLARHEAAARTLGAPIPQLTFHDALPVELVKDELEAVFPNLDTLTPGQRQIVLATIAPLAHFLPKLRRCGARHWILPLDRQLGDLPGCASLAERTTFDGRYYGSLRGVGGVVTVSGIETLRAVEHGGFNTLAHEFAHQIHSCALDAATLERIEKLYDAAVRDGHALDYYAASDKFEYFAQGYEAYISTAKRRPASPTAGHTREELARRDPGLFALFEELAQCGTVSAGTTPRHR</sequence>
<dbReference type="SUPFAM" id="SSF48452">
    <property type="entry name" value="TPR-like"/>
    <property type="match status" value="1"/>
</dbReference>
<dbReference type="AlphaFoldDB" id="G2LEQ1"/>
<dbReference type="KEGG" id="ctm:Cabther_A1282"/>
<evidence type="ECO:0000313" key="5">
    <source>
        <dbReference type="Proteomes" id="UP000006791"/>
    </source>
</evidence>